<feature type="signal peptide" evidence="2">
    <location>
        <begin position="1"/>
        <end position="36"/>
    </location>
</feature>
<keyword evidence="1" id="KW-0812">Transmembrane</keyword>
<keyword evidence="1" id="KW-1133">Transmembrane helix</keyword>
<protein>
    <submittedName>
        <fullName evidence="3">Protein phosphatase type 2C</fullName>
    </submittedName>
</protein>
<keyword evidence="2" id="KW-0732">Signal</keyword>
<evidence type="ECO:0000256" key="2">
    <source>
        <dbReference type="SAM" id="SignalP"/>
    </source>
</evidence>
<gene>
    <name evidence="3" type="ORF">AMSG_00456</name>
</gene>
<name>A0A0L0D8K9_THETB</name>
<dbReference type="GeneID" id="25560264"/>
<keyword evidence="1" id="KW-0472">Membrane</keyword>
<evidence type="ECO:0000313" key="3">
    <source>
        <dbReference type="EMBL" id="KNC48679.1"/>
    </source>
</evidence>
<organism evidence="3 4">
    <name type="scientific">Thecamonas trahens ATCC 50062</name>
    <dbReference type="NCBI Taxonomy" id="461836"/>
    <lineage>
        <taxon>Eukaryota</taxon>
        <taxon>Apusozoa</taxon>
        <taxon>Apusomonadida</taxon>
        <taxon>Apusomonadidae</taxon>
        <taxon>Thecamonas</taxon>
    </lineage>
</organism>
<dbReference type="AlphaFoldDB" id="A0A0L0D8K9"/>
<dbReference type="Proteomes" id="UP000054408">
    <property type="component" value="Unassembled WGS sequence"/>
</dbReference>
<sequence length="425" mass="43263">MVASGFFCVVSLQLRGRVVLVLAVLALVAAAGSTRAAPVELLTVPDDANGFPTKVKSAGAVAVDGKTGYYVSLVEGAPAAPWHLHMWRCDLDGAAPTCSQIMGNDAPASFSPDVALAVGPPLAGPLLVYSGSAGLVTVACLDETCGSVNSTTHGSVNVMTASRLRVARDGGARLPVITMRLSNTDGMVVACNNVVCSSATSSKIFGSQAQPPKNADLSAVASDNEVFVGYQASSCSDAGSPTEAEYISCTTTACSAMTPVAELATIGKCTSSWLSGMTHVGVGEPVNKATLPYVFFYNLESDSIMLARCTNAECGNPVVQTVTEPGVSNWRMWQGEAETVPLFVTAPTAAFGNIPYAVAICAGMAADSGCSSFKHASFGVGADIALGSPAVAGNADASHHLFARPRLIAALVLVLVLALVAPGAL</sequence>
<feature type="chain" id="PRO_5005536982" evidence="2">
    <location>
        <begin position="37"/>
        <end position="425"/>
    </location>
</feature>
<feature type="transmembrane region" description="Helical" evidence="1">
    <location>
        <begin position="407"/>
        <end position="424"/>
    </location>
</feature>
<evidence type="ECO:0000313" key="4">
    <source>
        <dbReference type="Proteomes" id="UP000054408"/>
    </source>
</evidence>
<reference evidence="3 4" key="1">
    <citation type="submission" date="2010-05" db="EMBL/GenBank/DDBJ databases">
        <title>The Genome Sequence of Thecamonas trahens ATCC 50062.</title>
        <authorList>
            <consortium name="The Broad Institute Genome Sequencing Platform"/>
            <person name="Russ C."/>
            <person name="Cuomo C."/>
            <person name="Shea T."/>
            <person name="Young S.K."/>
            <person name="Zeng Q."/>
            <person name="Koehrsen M."/>
            <person name="Haas B."/>
            <person name="Borodovsky M."/>
            <person name="Guigo R."/>
            <person name="Alvarado L."/>
            <person name="Berlin A."/>
            <person name="Bochicchio J."/>
            <person name="Borenstein D."/>
            <person name="Chapman S."/>
            <person name="Chen Z."/>
            <person name="Freedman E."/>
            <person name="Gellesch M."/>
            <person name="Goldberg J."/>
            <person name="Griggs A."/>
            <person name="Gujja S."/>
            <person name="Heilman E."/>
            <person name="Heiman D."/>
            <person name="Hepburn T."/>
            <person name="Howarth C."/>
            <person name="Jen D."/>
            <person name="Larson L."/>
            <person name="Mehta T."/>
            <person name="Park D."/>
            <person name="Pearson M."/>
            <person name="Roberts A."/>
            <person name="Saif S."/>
            <person name="Shenoy N."/>
            <person name="Sisk P."/>
            <person name="Stolte C."/>
            <person name="Sykes S."/>
            <person name="Thomson T."/>
            <person name="Walk T."/>
            <person name="White J."/>
            <person name="Yandava C."/>
            <person name="Burger G."/>
            <person name="Gray M.W."/>
            <person name="Holland P.W.H."/>
            <person name="King N."/>
            <person name="Lang F.B.F."/>
            <person name="Roger A.J."/>
            <person name="Ruiz-Trillo I."/>
            <person name="Lander E."/>
            <person name="Nusbaum C."/>
        </authorList>
    </citation>
    <scope>NUCLEOTIDE SEQUENCE [LARGE SCALE GENOMIC DNA]</scope>
    <source>
        <strain evidence="3 4">ATCC 50062</strain>
    </source>
</reference>
<accession>A0A0L0D8K9</accession>
<proteinExistence type="predicted"/>
<dbReference type="EMBL" id="GL349434">
    <property type="protein sequence ID" value="KNC48679.1"/>
    <property type="molecule type" value="Genomic_DNA"/>
</dbReference>
<evidence type="ECO:0000256" key="1">
    <source>
        <dbReference type="SAM" id="Phobius"/>
    </source>
</evidence>
<dbReference type="RefSeq" id="XP_013762735.1">
    <property type="nucleotide sequence ID" value="XM_013907281.1"/>
</dbReference>
<keyword evidence="4" id="KW-1185">Reference proteome</keyword>